<evidence type="ECO:0000313" key="1">
    <source>
        <dbReference type="EMBL" id="UWZ79201.1"/>
    </source>
</evidence>
<organism evidence="1 2">
    <name type="scientific">Geoalkalibacter halelectricus</name>
    <dbReference type="NCBI Taxonomy" id="2847045"/>
    <lineage>
        <taxon>Bacteria</taxon>
        <taxon>Pseudomonadati</taxon>
        <taxon>Thermodesulfobacteriota</taxon>
        <taxon>Desulfuromonadia</taxon>
        <taxon>Desulfuromonadales</taxon>
        <taxon>Geoalkalibacteraceae</taxon>
        <taxon>Geoalkalibacter</taxon>
    </lineage>
</organism>
<dbReference type="EMBL" id="CP092109">
    <property type="protein sequence ID" value="UWZ79201.1"/>
    <property type="molecule type" value="Genomic_DNA"/>
</dbReference>
<evidence type="ECO:0000313" key="2">
    <source>
        <dbReference type="Proteomes" id="UP001060414"/>
    </source>
</evidence>
<gene>
    <name evidence="1" type="ORF">L9S41_16185</name>
</gene>
<keyword evidence="2" id="KW-1185">Reference proteome</keyword>
<proteinExistence type="predicted"/>
<name>A0ABY5ZJA4_9BACT</name>
<sequence>MNKTLTAAFDSDEALKSAEDEIINLDVAGYPREKIYVDKEKKEIKVIAAGAIAGEIKEVLQSHNPKSLTEREWTE</sequence>
<protein>
    <submittedName>
        <fullName evidence="1">Uncharacterized protein</fullName>
    </submittedName>
</protein>
<dbReference type="Proteomes" id="UP001060414">
    <property type="component" value="Chromosome"/>
</dbReference>
<reference evidence="1" key="1">
    <citation type="journal article" date="2022" name="Environ. Microbiol.">
        <title>Geoalkalibacter halelectricus SAP #1 sp. nov. possessing extracellular electron transfer and mineral#reducing capabilities from a haloalkaline environment.</title>
        <authorList>
            <person name="Yadav S."/>
            <person name="Singh R."/>
            <person name="Sundharam S.S."/>
            <person name="Chaudhary S."/>
            <person name="Krishnamurthi S."/>
            <person name="Patil S.A."/>
        </authorList>
    </citation>
    <scope>NUCLEOTIDE SEQUENCE</scope>
    <source>
        <strain evidence="1">SAP-1</strain>
    </source>
</reference>
<dbReference type="RefSeq" id="WP_260747558.1">
    <property type="nucleotide sequence ID" value="NZ_CP092109.1"/>
</dbReference>
<accession>A0ABY5ZJA4</accession>